<proteinExistence type="predicted"/>
<dbReference type="SUPFAM" id="SSF53686">
    <property type="entry name" value="Tryptophan synthase beta subunit-like PLP-dependent enzymes"/>
    <property type="match status" value="1"/>
</dbReference>
<dbReference type="SUPFAM" id="SSF53335">
    <property type="entry name" value="S-adenosyl-L-methionine-dependent methyltransferases"/>
    <property type="match status" value="1"/>
</dbReference>
<dbReference type="RefSeq" id="WP_074929164.1">
    <property type="nucleotide sequence ID" value="NZ_FPBL01000011.1"/>
</dbReference>
<dbReference type="InterPro" id="IPR050214">
    <property type="entry name" value="Cys_Synth/Cystath_Beta-Synth"/>
</dbReference>
<dbReference type="InterPro" id="IPR036052">
    <property type="entry name" value="TrpB-like_PALP_sf"/>
</dbReference>
<dbReference type="EMBL" id="FPBL01000011">
    <property type="protein sequence ID" value="SFU76367.1"/>
    <property type="molecule type" value="Genomic_DNA"/>
</dbReference>
<dbReference type="PANTHER" id="PTHR10314">
    <property type="entry name" value="CYSTATHIONINE BETA-SYNTHASE"/>
    <property type="match status" value="1"/>
</dbReference>
<evidence type="ECO:0000256" key="1">
    <source>
        <dbReference type="ARBA" id="ARBA00001933"/>
    </source>
</evidence>
<accession>A0A1I7ITW2</accession>
<dbReference type="Proteomes" id="UP000183926">
    <property type="component" value="Unassembled WGS sequence"/>
</dbReference>
<name>A0A1I7ITW2_9PROT</name>
<reference evidence="4 5" key="1">
    <citation type="submission" date="2016-10" db="EMBL/GenBank/DDBJ databases">
        <authorList>
            <person name="de Groot N.N."/>
        </authorList>
    </citation>
    <scope>NUCLEOTIDE SEQUENCE [LARGE SCALE GENOMIC DNA]</scope>
    <source>
        <strain evidence="4 5">Nm24</strain>
    </source>
</reference>
<feature type="domain" description="Tryptophan synthase beta chain-like PALP" evidence="3">
    <location>
        <begin position="323"/>
        <end position="609"/>
    </location>
</feature>
<evidence type="ECO:0000256" key="2">
    <source>
        <dbReference type="ARBA" id="ARBA00022898"/>
    </source>
</evidence>
<evidence type="ECO:0000259" key="3">
    <source>
        <dbReference type="Pfam" id="PF00291"/>
    </source>
</evidence>
<dbReference type="InterPro" id="IPR001926">
    <property type="entry name" value="TrpB-like_PALP"/>
</dbReference>
<comment type="cofactor">
    <cofactor evidence="1">
        <name>pyridoxal 5'-phosphate</name>
        <dbReference type="ChEBI" id="CHEBI:597326"/>
    </cofactor>
</comment>
<dbReference type="Gene3D" id="3.40.50.150">
    <property type="entry name" value="Vaccinia Virus protein VP39"/>
    <property type="match status" value="1"/>
</dbReference>
<dbReference type="GO" id="GO:1901605">
    <property type="term" value="P:alpha-amino acid metabolic process"/>
    <property type="evidence" value="ECO:0007669"/>
    <property type="project" value="UniProtKB-ARBA"/>
</dbReference>
<dbReference type="Pfam" id="PF00291">
    <property type="entry name" value="PALP"/>
    <property type="match status" value="1"/>
</dbReference>
<protein>
    <submittedName>
        <fullName evidence="4">Cysteine synthase</fullName>
    </submittedName>
</protein>
<dbReference type="AlphaFoldDB" id="A0A1I7ITW2"/>
<sequence>MKNIHLSDSTVDLKRHILEAGERILAFGACGPENEQFHQARYKLYSIASSDVSVSDASVIAADADVLALARDVFPISCDAGVLEECRIAENLLGESNLTFGKIYRAYHGQIYQGLMEDELTWLEREGQLRSCTESTYPPAATQCCRIGYIGGGALPLPAMLLAQRLGYQVVVLDPHTRSTAFATELIAKVGLDHLVRVICVDGSKYDFSDCDLVFVSNWIADKQPLLRHLRKFTNIQHFIFRSAPRNSLGFIINDMIDPNRVCEHGFRFRHQTEKRPGLSLISLIFSLLSQSEATESTETIRRADDEPAKMATSRKRLVVDSITDLIGNTPILKLNPAKTSLTNIDLYAKLEHLNPFGSIKDRTAWAMLRPHLGTLQSSNKQLLELSSGNAARALQAVASIYGSALETITNRIRIQEMRRMLVVQGAKVSPMAGDVDPTDAMAALLYVDARAYEQRDRYLYTDQYRNPNNDCTHYATTAREILEDLGPVDYFFAPVGTAGSSIGIGRRLREANEKLKVSGIVSTKDSAIPGIRHMDEMFYVGPFEEQKYDQLVGITASEALDGMLALIRDYGVMAGPSSGATYLAALRYLRAIDAKQTERKSAVIIICDRVELYLSWIEQMRPALFEDYEAPEAEHATVATSATLGA</sequence>
<evidence type="ECO:0000313" key="4">
    <source>
        <dbReference type="EMBL" id="SFU76367.1"/>
    </source>
</evidence>
<dbReference type="InterPro" id="IPR029063">
    <property type="entry name" value="SAM-dependent_MTases_sf"/>
</dbReference>
<dbReference type="OrthoDB" id="9805733at2"/>
<gene>
    <name evidence="4" type="ORF">SAMN05216339_11113</name>
</gene>
<organism evidence="4 5">
    <name type="scientific">Nitrosomonas eutropha</name>
    <dbReference type="NCBI Taxonomy" id="916"/>
    <lineage>
        <taxon>Bacteria</taxon>
        <taxon>Pseudomonadati</taxon>
        <taxon>Pseudomonadota</taxon>
        <taxon>Betaproteobacteria</taxon>
        <taxon>Nitrosomonadales</taxon>
        <taxon>Nitrosomonadaceae</taxon>
        <taxon>Nitrosomonas</taxon>
    </lineage>
</organism>
<keyword evidence="2" id="KW-0663">Pyridoxal phosphate</keyword>
<dbReference type="Gene3D" id="3.40.50.1100">
    <property type="match status" value="2"/>
</dbReference>
<evidence type="ECO:0000313" key="5">
    <source>
        <dbReference type="Proteomes" id="UP000183926"/>
    </source>
</evidence>